<comment type="caution">
    <text evidence="3">The sequence shown here is derived from an EMBL/GenBank/DDBJ whole genome shotgun (WGS) entry which is preliminary data.</text>
</comment>
<dbReference type="Pfam" id="PF02636">
    <property type="entry name" value="Methyltransf_28"/>
    <property type="match status" value="1"/>
</dbReference>
<evidence type="ECO:0000313" key="3">
    <source>
        <dbReference type="EMBL" id="GGE22735.1"/>
    </source>
</evidence>
<dbReference type="InterPro" id="IPR029063">
    <property type="entry name" value="SAM-dependent_MTases_sf"/>
</dbReference>
<keyword evidence="2" id="KW-0808">Transferase</keyword>
<dbReference type="GO" id="GO:0035243">
    <property type="term" value="F:protein-arginine omega-N symmetric methyltransferase activity"/>
    <property type="evidence" value="ECO:0007669"/>
    <property type="project" value="TreeGrafter"/>
</dbReference>
<protein>
    <submittedName>
        <fullName evidence="3">SAM-dependent methyltransferase</fullName>
    </submittedName>
</protein>
<name>A0A8J2VID7_9BACL</name>
<accession>A0A8J2VID7</accession>
<dbReference type="Gene3D" id="3.40.50.12710">
    <property type="match status" value="1"/>
</dbReference>
<evidence type="ECO:0000256" key="1">
    <source>
        <dbReference type="ARBA" id="ARBA00022603"/>
    </source>
</evidence>
<evidence type="ECO:0000313" key="4">
    <source>
        <dbReference type="Proteomes" id="UP000625210"/>
    </source>
</evidence>
<dbReference type="SUPFAM" id="SSF53335">
    <property type="entry name" value="S-adenosyl-L-methionine-dependent methyltransferases"/>
    <property type="match status" value="1"/>
</dbReference>
<reference evidence="3" key="1">
    <citation type="journal article" date="2014" name="Int. J. Syst. Evol. Microbiol.">
        <title>Complete genome sequence of Corynebacterium casei LMG S-19264T (=DSM 44701T), isolated from a smear-ripened cheese.</title>
        <authorList>
            <consortium name="US DOE Joint Genome Institute (JGI-PGF)"/>
            <person name="Walter F."/>
            <person name="Albersmeier A."/>
            <person name="Kalinowski J."/>
            <person name="Ruckert C."/>
        </authorList>
    </citation>
    <scope>NUCLEOTIDE SEQUENCE</scope>
    <source>
        <strain evidence="3">CGMCC 1.15179</strain>
    </source>
</reference>
<dbReference type="InterPro" id="IPR003788">
    <property type="entry name" value="NDUFAF7"/>
</dbReference>
<gene>
    <name evidence="3" type="ORF">GCM10011571_26000</name>
</gene>
<dbReference type="Proteomes" id="UP000625210">
    <property type="component" value="Unassembled WGS sequence"/>
</dbReference>
<sequence length="341" mass="39394">MELALYHPRWGYYTGNRKKLGPEGDFYTSPFVGEVFGRTWGRFLRRFWGQAPFVLVEAGAGDGRLTEQILREWIREGLSPKEVVSYLLDVSPDHRAQQQQRLHEFRGIVHWVDNWDQIPPGGCTCIISNELLDAMPFHRVRQRQGCLLEIYVTLAPDQEGFAECEGPLSTPELARYIEEMDVHLTEGQETEINLEAKQWIHDATQWWERGLLITVDYGGLSHELTAPHRLKGTWRCYENHRLHTDVYQNPGEADITADVNFTALERWGHQLGLRRWVYQSQSRFLQGAGILDWVQPVQSADPFHPDHKRNRAVRQLIAPGGMGDAFQVMIQTKGLCLPRWP</sequence>
<reference evidence="3" key="2">
    <citation type="submission" date="2020-09" db="EMBL/GenBank/DDBJ databases">
        <authorList>
            <person name="Sun Q."/>
            <person name="Zhou Y."/>
        </authorList>
    </citation>
    <scope>NUCLEOTIDE SEQUENCE</scope>
    <source>
        <strain evidence="3">CGMCC 1.15179</strain>
    </source>
</reference>
<dbReference type="PANTHER" id="PTHR12049:SF7">
    <property type="entry name" value="PROTEIN ARGININE METHYLTRANSFERASE NDUFAF7, MITOCHONDRIAL"/>
    <property type="match status" value="1"/>
</dbReference>
<dbReference type="EMBL" id="BMHQ01000009">
    <property type="protein sequence ID" value="GGE22735.1"/>
    <property type="molecule type" value="Genomic_DNA"/>
</dbReference>
<dbReference type="PANTHER" id="PTHR12049">
    <property type="entry name" value="PROTEIN ARGININE METHYLTRANSFERASE NDUFAF7, MITOCHONDRIAL"/>
    <property type="match status" value="1"/>
</dbReference>
<dbReference type="AlphaFoldDB" id="A0A8J2VID7"/>
<proteinExistence type="predicted"/>
<dbReference type="GO" id="GO:0032259">
    <property type="term" value="P:methylation"/>
    <property type="evidence" value="ECO:0007669"/>
    <property type="project" value="UniProtKB-KW"/>
</dbReference>
<keyword evidence="1 3" id="KW-0489">Methyltransferase</keyword>
<keyword evidence="4" id="KW-1185">Reference proteome</keyword>
<dbReference type="InterPro" id="IPR038375">
    <property type="entry name" value="NDUFAF7_sf"/>
</dbReference>
<evidence type="ECO:0000256" key="2">
    <source>
        <dbReference type="ARBA" id="ARBA00022679"/>
    </source>
</evidence>
<organism evidence="3 4">
    <name type="scientific">Marinithermofilum abyssi</name>
    <dbReference type="NCBI Taxonomy" id="1571185"/>
    <lineage>
        <taxon>Bacteria</taxon>
        <taxon>Bacillati</taxon>
        <taxon>Bacillota</taxon>
        <taxon>Bacilli</taxon>
        <taxon>Bacillales</taxon>
        <taxon>Thermoactinomycetaceae</taxon>
        <taxon>Marinithermofilum</taxon>
    </lineage>
</organism>